<gene>
    <name evidence="1" type="ORF">SAMN04488123_1392</name>
</gene>
<sequence length="229" mass="27150">MVLYVSDRLRQGQIRGLHQSMAKKQQQLQELKDKLNNPRAHKREKEALEREIHGILKGEQCHLILKVFLHEKGNGRFDLDWICDLSAYQWVTEVYFGKRIITTSRHEWSDAEINAAYQGQNHVEQVFKHLKNPFYHAVTPQFHWTDQKIKVHTFTCLIGLLLSQLLWKKAKEAGYRMNVETLLDRLSDVRLAEIYTIYDLNEKPQKEERLEDMDSELNILYDTLANKDF</sequence>
<organism evidence="1 2">
    <name type="scientific">Natribacillus halophilus</name>
    <dbReference type="NCBI Taxonomy" id="549003"/>
    <lineage>
        <taxon>Bacteria</taxon>
        <taxon>Bacillati</taxon>
        <taxon>Bacillota</taxon>
        <taxon>Bacilli</taxon>
        <taxon>Bacillales</taxon>
        <taxon>Bacillaceae</taxon>
        <taxon>Natribacillus</taxon>
    </lineage>
</organism>
<accession>A0A1G8SXG0</accession>
<dbReference type="PANTHER" id="PTHR34614:SF2">
    <property type="entry name" value="TRANSPOSASE IS4-LIKE DOMAIN-CONTAINING PROTEIN"/>
    <property type="match status" value="1"/>
</dbReference>
<proteinExistence type="predicted"/>
<evidence type="ECO:0000313" key="1">
    <source>
        <dbReference type="EMBL" id="SDJ33864.1"/>
    </source>
</evidence>
<dbReference type="EMBL" id="FNEN01000039">
    <property type="protein sequence ID" value="SDJ33864.1"/>
    <property type="molecule type" value="Genomic_DNA"/>
</dbReference>
<evidence type="ECO:0008006" key="3">
    <source>
        <dbReference type="Google" id="ProtNLM"/>
    </source>
</evidence>
<name>A0A1G8SXG0_9BACI</name>
<reference evidence="1 2" key="1">
    <citation type="submission" date="2016-10" db="EMBL/GenBank/DDBJ databases">
        <authorList>
            <person name="de Groot N.N."/>
        </authorList>
    </citation>
    <scope>NUCLEOTIDE SEQUENCE [LARGE SCALE GENOMIC DNA]</scope>
    <source>
        <strain evidence="1 2">DSM 21771</strain>
    </source>
</reference>
<keyword evidence="2" id="KW-1185">Reference proteome</keyword>
<protein>
    <recommendedName>
        <fullName evidence="3">Transposase DDE domain-containing protein</fullName>
    </recommendedName>
</protein>
<evidence type="ECO:0000313" key="2">
    <source>
        <dbReference type="Proteomes" id="UP000198853"/>
    </source>
</evidence>
<dbReference type="PANTHER" id="PTHR34614">
    <property type="match status" value="1"/>
</dbReference>
<dbReference type="AlphaFoldDB" id="A0A1G8SXG0"/>
<dbReference type="Proteomes" id="UP000198853">
    <property type="component" value="Unassembled WGS sequence"/>
</dbReference>